<comment type="caution">
    <text evidence="2">The sequence shown here is derived from an EMBL/GenBank/DDBJ whole genome shotgun (WGS) entry which is preliminary data.</text>
</comment>
<proteinExistence type="predicted"/>
<name>A0A0P7ZH65_9EURY</name>
<feature type="region of interest" description="Disordered" evidence="1">
    <location>
        <begin position="1"/>
        <end position="28"/>
    </location>
</feature>
<dbReference type="EMBL" id="LKCM01000100">
    <property type="protein sequence ID" value="KPQ44300.1"/>
    <property type="molecule type" value="Genomic_DNA"/>
</dbReference>
<sequence>MAEEVEKGVKTEEAVPEPRPEAKKESDLSKEFVDGIMAEMSLKGASKKRLIRTLAEQFNFDKQKVMFRLKRALITERYAAVISSEHLI</sequence>
<evidence type="ECO:0000256" key="1">
    <source>
        <dbReference type="SAM" id="MobiDB-lite"/>
    </source>
</evidence>
<protein>
    <submittedName>
        <fullName evidence="2">Uncharacterized protein</fullName>
    </submittedName>
</protein>
<evidence type="ECO:0000313" key="3">
    <source>
        <dbReference type="Proteomes" id="UP000050360"/>
    </source>
</evidence>
<organism evidence="2 3">
    <name type="scientific">Candidatus Methanoperedens nitratireducens</name>
    <dbReference type="NCBI Taxonomy" id="1392998"/>
    <lineage>
        <taxon>Archaea</taxon>
        <taxon>Methanobacteriati</taxon>
        <taxon>Methanobacteriota</taxon>
        <taxon>Stenosarchaea group</taxon>
        <taxon>Methanomicrobia</taxon>
        <taxon>Methanosarcinales</taxon>
        <taxon>ANME-2 cluster</taxon>
        <taxon>Candidatus Methanoperedentaceae</taxon>
        <taxon>Candidatus Methanoperedens</taxon>
    </lineage>
</organism>
<gene>
    <name evidence="2" type="ORF">MPEBLZ_01161</name>
</gene>
<dbReference type="Proteomes" id="UP000050360">
    <property type="component" value="Unassembled WGS sequence"/>
</dbReference>
<evidence type="ECO:0000313" key="2">
    <source>
        <dbReference type="EMBL" id="KPQ44300.1"/>
    </source>
</evidence>
<accession>A0A0P7ZH65</accession>
<reference evidence="2 3" key="1">
    <citation type="submission" date="2015-09" db="EMBL/GenBank/DDBJ databases">
        <title>A metagenomics-based metabolic model of nitrate-dependent anaerobic oxidation of methane by Methanoperedens-like archaea.</title>
        <authorList>
            <person name="Arshad A."/>
            <person name="Speth D.R."/>
            <person name="De Graaf R.M."/>
            <person name="Op Den Camp H.J."/>
            <person name="Jetten M.S."/>
            <person name="Welte C.U."/>
        </authorList>
    </citation>
    <scope>NUCLEOTIDE SEQUENCE [LARGE SCALE GENOMIC DNA]</scope>
</reference>
<dbReference type="AlphaFoldDB" id="A0A0P7ZH65"/>